<dbReference type="EMBL" id="GGEC01087500">
    <property type="protein sequence ID" value="MBX67984.1"/>
    <property type="molecule type" value="Transcribed_RNA"/>
</dbReference>
<name>A0A2P2QLY5_RHIMU</name>
<proteinExistence type="predicted"/>
<sequence>MIFQSTSLYKFWLETVSFTYVGNFYQWQFHIAAESKLKKTIILTGKDLLFL</sequence>
<dbReference type="AlphaFoldDB" id="A0A2P2QLY5"/>
<accession>A0A2P2QLY5</accession>
<reference evidence="1" key="1">
    <citation type="submission" date="2018-02" db="EMBL/GenBank/DDBJ databases">
        <title>Rhizophora mucronata_Transcriptome.</title>
        <authorList>
            <person name="Meera S.P."/>
            <person name="Sreeshan A."/>
            <person name="Augustine A."/>
        </authorList>
    </citation>
    <scope>NUCLEOTIDE SEQUENCE</scope>
    <source>
        <tissue evidence="1">Leaf</tissue>
    </source>
</reference>
<protein>
    <submittedName>
        <fullName evidence="1">Uncharacterized protein</fullName>
    </submittedName>
</protein>
<evidence type="ECO:0000313" key="1">
    <source>
        <dbReference type="EMBL" id="MBX67984.1"/>
    </source>
</evidence>
<organism evidence="1">
    <name type="scientific">Rhizophora mucronata</name>
    <name type="common">Asiatic mangrove</name>
    <dbReference type="NCBI Taxonomy" id="61149"/>
    <lineage>
        <taxon>Eukaryota</taxon>
        <taxon>Viridiplantae</taxon>
        <taxon>Streptophyta</taxon>
        <taxon>Embryophyta</taxon>
        <taxon>Tracheophyta</taxon>
        <taxon>Spermatophyta</taxon>
        <taxon>Magnoliopsida</taxon>
        <taxon>eudicotyledons</taxon>
        <taxon>Gunneridae</taxon>
        <taxon>Pentapetalae</taxon>
        <taxon>rosids</taxon>
        <taxon>fabids</taxon>
        <taxon>Malpighiales</taxon>
        <taxon>Rhizophoraceae</taxon>
        <taxon>Rhizophora</taxon>
    </lineage>
</organism>